<evidence type="ECO:0000256" key="3">
    <source>
        <dbReference type="ARBA" id="ARBA00023136"/>
    </source>
</evidence>
<keyword evidence="1 4" id="KW-0812">Transmembrane</keyword>
<dbReference type="Proteomes" id="UP000176593">
    <property type="component" value="Unassembled WGS sequence"/>
</dbReference>
<dbReference type="Pfam" id="PF07690">
    <property type="entry name" value="MFS_1"/>
    <property type="match status" value="1"/>
</dbReference>
<evidence type="ECO:0000256" key="2">
    <source>
        <dbReference type="ARBA" id="ARBA00022989"/>
    </source>
</evidence>
<dbReference type="PANTHER" id="PTHR23526">
    <property type="entry name" value="INTEGRAL MEMBRANE TRANSPORT PROTEIN-RELATED"/>
    <property type="match status" value="1"/>
</dbReference>
<reference evidence="6 7" key="1">
    <citation type="journal article" date="2016" name="Nat. Commun.">
        <title>Thousands of microbial genomes shed light on interconnected biogeochemical processes in an aquifer system.</title>
        <authorList>
            <person name="Anantharaman K."/>
            <person name="Brown C.T."/>
            <person name="Hug L.A."/>
            <person name="Sharon I."/>
            <person name="Castelle C.J."/>
            <person name="Probst A.J."/>
            <person name="Thomas B.C."/>
            <person name="Singh A."/>
            <person name="Wilkins M.J."/>
            <person name="Karaoz U."/>
            <person name="Brodie E.L."/>
            <person name="Williams K.H."/>
            <person name="Hubbard S.S."/>
            <person name="Banfield J.F."/>
        </authorList>
    </citation>
    <scope>NUCLEOTIDE SEQUENCE [LARGE SCALE GENOMIC DNA]</scope>
</reference>
<accession>A0A1F7V9E5</accession>
<dbReference type="GO" id="GO:0022857">
    <property type="term" value="F:transmembrane transporter activity"/>
    <property type="evidence" value="ECO:0007669"/>
    <property type="project" value="InterPro"/>
</dbReference>
<name>A0A1F7V9E5_9BACT</name>
<evidence type="ECO:0000256" key="4">
    <source>
        <dbReference type="SAM" id="Phobius"/>
    </source>
</evidence>
<protein>
    <recommendedName>
        <fullName evidence="5">Major facilitator superfamily (MFS) profile domain-containing protein</fullName>
    </recommendedName>
</protein>
<dbReference type="Gene3D" id="1.20.1250.20">
    <property type="entry name" value="MFS general substrate transporter like domains"/>
    <property type="match status" value="1"/>
</dbReference>
<feature type="transmembrane region" description="Helical" evidence="4">
    <location>
        <begin position="40"/>
        <end position="66"/>
    </location>
</feature>
<evidence type="ECO:0000259" key="5">
    <source>
        <dbReference type="PROSITE" id="PS50850"/>
    </source>
</evidence>
<dbReference type="EMBL" id="MGEQ01000003">
    <property type="protein sequence ID" value="OGL87071.1"/>
    <property type="molecule type" value="Genomic_DNA"/>
</dbReference>
<comment type="caution">
    <text evidence="6">The sequence shown here is derived from an EMBL/GenBank/DDBJ whole genome shotgun (WGS) entry which is preliminary data.</text>
</comment>
<dbReference type="SUPFAM" id="SSF103473">
    <property type="entry name" value="MFS general substrate transporter"/>
    <property type="match status" value="1"/>
</dbReference>
<dbReference type="AlphaFoldDB" id="A0A1F7V9E5"/>
<feature type="transmembrane region" description="Helical" evidence="4">
    <location>
        <begin position="180"/>
        <end position="202"/>
    </location>
</feature>
<dbReference type="PROSITE" id="PS50850">
    <property type="entry name" value="MFS"/>
    <property type="match status" value="1"/>
</dbReference>
<keyword evidence="3 4" id="KW-0472">Membrane</keyword>
<gene>
    <name evidence="6" type="ORF">A3I41_03960</name>
</gene>
<dbReference type="PANTHER" id="PTHR23526:SF2">
    <property type="entry name" value="MAJOR FACILITATOR SUPERFAMILY (MFS) PROFILE DOMAIN-CONTAINING PROTEIN"/>
    <property type="match status" value="1"/>
</dbReference>
<feature type="transmembrane region" description="Helical" evidence="4">
    <location>
        <begin position="87"/>
        <end position="109"/>
    </location>
</feature>
<evidence type="ECO:0000313" key="7">
    <source>
        <dbReference type="Proteomes" id="UP000176593"/>
    </source>
</evidence>
<organism evidence="6 7">
    <name type="scientific">Candidatus Uhrbacteria bacterium RIFCSPLOWO2_02_FULL_48_18</name>
    <dbReference type="NCBI Taxonomy" id="1802408"/>
    <lineage>
        <taxon>Bacteria</taxon>
        <taxon>Candidatus Uhriibacteriota</taxon>
    </lineage>
</organism>
<feature type="transmembrane region" description="Helical" evidence="4">
    <location>
        <begin position="115"/>
        <end position="138"/>
    </location>
</feature>
<sequence length="212" mass="23462">MKKRALPIRHYFLQEMNPIVRCLVISDIVWRGSVGFLGPIFALFIAGFIEGGSAEVVGVAMSIYLFTKSLFQIPFSTIIDKMKGEFVDFWFMFIGTIVGALLPLAYLFIHTPMQLYVVQFFAGVFAAAAFPSFMGLFTKHIDKQKEGSEWGIYYTLTDLCAAATAVMGGTMAVMFGFRTLIVVVVVVGVAASLFLLPIRLSIRRTSAKNRGL</sequence>
<dbReference type="InterPro" id="IPR052528">
    <property type="entry name" value="Sugar_transport-like"/>
</dbReference>
<dbReference type="InterPro" id="IPR036259">
    <property type="entry name" value="MFS_trans_sf"/>
</dbReference>
<evidence type="ECO:0000256" key="1">
    <source>
        <dbReference type="ARBA" id="ARBA00022692"/>
    </source>
</evidence>
<dbReference type="InterPro" id="IPR011701">
    <property type="entry name" value="MFS"/>
</dbReference>
<proteinExistence type="predicted"/>
<feature type="transmembrane region" description="Helical" evidence="4">
    <location>
        <begin position="150"/>
        <end position="174"/>
    </location>
</feature>
<dbReference type="InterPro" id="IPR020846">
    <property type="entry name" value="MFS_dom"/>
</dbReference>
<feature type="domain" description="Major facilitator superfamily (MFS) profile" evidence="5">
    <location>
        <begin position="19"/>
        <end position="212"/>
    </location>
</feature>
<evidence type="ECO:0000313" key="6">
    <source>
        <dbReference type="EMBL" id="OGL87071.1"/>
    </source>
</evidence>
<keyword evidence="2 4" id="KW-1133">Transmembrane helix</keyword>